<feature type="signal peptide" evidence="2">
    <location>
        <begin position="1"/>
        <end position="21"/>
    </location>
</feature>
<organism evidence="3 4">
    <name type="scientific">Sphingobium chlorophenolicum L-1</name>
    <dbReference type="NCBI Taxonomy" id="690566"/>
    <lineage>
        <taxon>Bacteria</taxon>
        <taxon>Pseudomonadati</taxon>
        <taxon>Pseudomonadota</taxon>
        <taxon>Alphaproteobacteria</taxon>
        <taxon>Sphingomonadales</taxon>
        <taxon>Sphingomonadaceae</taxon>
        <taxon>Sphingobium</taxon>
    </lineage>
</organism>
<keyword evidence="2" id="KW-0732">Signal</keyword>
<feature type="chain" id="PRO_5003333947" description="Lipoprotein" evidence="2">
    <location>
        <begin position="22"/>
        <end position="101"/>
    </location>
</feature>
<dbReference type="Proteomes" id="UP000007150">
    <property type="component" value="Chromosome 1"/>
</dbReference>
<sequence length="101" mass="10056" precursor="true">MRRDVKTMVTMFVSAGCLALAGCGSKKESGTAVPMNNLEVADGTATDAMTDLDGARSEGVAMALPANRADDAAAPAAAKNESEGKPAAGAPAADTEVLSDQ</sequence>
<dbReference type="PROSITE" id="PS51257">
    <property type="entry name" value="PROKAR_LIPOPROTEIN"/>
    <property type="match status" value="1"/>
</dbReference>
<dbReference type="RefSeq" id="WP_013848550.1">
    <property type="nucleotide sequence ID" value="NC_015593.1"/>
</dbReference>
<feature type="region of interest" description="Disordered" evidence="1">
    <location>
        <begin position="63"/>
        <end position="101"/>
    </location>
</feature>
<protein>
    <recommendedName>
        <fullName evidence="5">Lipoprotein</fullName>
    </recommendedName>
</protein>
<evidence type="ECO:0008006" key="5">
    <source>
        <dbReference type="Google" id="ProtNLM"/>
    </source>
</evidence>
<dbReference type="STRING" id="690566.Sphch_2669"/>
<keyword evidence="4" id="KW-1185">Reference proteome</keyword>
<evidence type="ECO:0000313" key="4">
    <source>
        <dbReference type="Proteomes" id="UP000007150"/>
    </source>
</evidence>
<dbReference type="EMBL" id="CP002798">
    <property type="protein sequence ID" value="AEG50314.1"/>
    <property type="molecule type" value="Genomic_DNA"/>
</dbReference>
<reference evidence="3 4" key="1">
    <citation type="submission" date="2011-05" db="EMBL/GenBank/DDBJ databases">
        <title>Complete sequence of chromosome 1 of Sphingobium chlorophenolicum L-1.</title>
        <authorList>
            <consortium name="US DOE Joint Genome Institute"/>
            <person name="Lucas S."/>
            <person name="Han J."/>
            <person name="Lapidus A."/>
            <person name="Cheng J.-F."/>
            <person name="Goodwin L."/>
            <person name="Pitluck S."/>
            <person name="Peters L."/>
            <person name="Daligault H."/>
            <person name="Han C."/>
            <person name="Tapia R."/>
            <person name="Land M."/>
            <person name="Hauser L."/>
            <person name="Kyrpides N."/>
            <person name="Ivanova N."/>
            <person name="Pagani I."/>
            <person name="Turner P."/>
            <person name="Copley S."/>
            <person name="Woyke T."/>
        </authorList>
    </citation>
    <scope>NUCLEOTIDE SEQUENCE [LARGE SCALE GENOMIC DNA]</scope>
    <source>
        <strain evidence="3 4">L-1</strain>
    </source>
</reference>
<evidence type="ECO:0000313" key="3">
    <source>
        <dbReference type="EMBL" id="AEG50314.1"/>
    </source>
</evidence>
<evidence type="ECO:0000256" key="2">
    <source>
        <dbReference type="SAM" id="SignalP"/>
    </source>
</evidence>
<proteinExistence type="predicted"/>
<accession>F6F090</accession>
<dbReference type="KEGG" id="sch:Sphch_2669"/>
<name>F6F090_SPHCR</name>
<gene>
    <name evidence="3" type="ORF">Sphch_2669</name>
</gene>
<dbReference type="AlphaFoldDB" id="F6F090"/>
<dbReference type="HOGENOM" id="CLU_2371350_0_0_5"/>
<feature type="compositionally biased region" description="Low complexity" evidence="1">
    <location>
        <begin position="63"/>
        <end position="78"/>
    </location>
</feature>
<evidence type="ECO:0000256" key="1">
    <source>
        <dbReference type="SAM" id="MobiDB-lite"/>
    </source>
</evidence>